<feature type="domain" description="PDZ" evidence="3">
    <location>
        <begin position="141"/>
        <end position="217"/>
    </location>
</feature>
<accession>A0ABS5XS41</accession>
<evidence type="ECO:0000259" key="3">
    <source>
        <dbReference type="PROSITE" id="PS50106"/>
    </source>
</evidence>
<dbReference type="SUPFAM" id="SSF50156">
    <property type="entry name" value="PDZ domain-like"/>
    <property type="match status" value="1"/>
</dbReference>
<evidence type="ECO:0000256" key="1">
    <source>
        <dbReference type="PROSITE-ProRule" id="PRU01122"/>
    </source>
</evidence>
<dbReference type="SUPFAM" id="SSF54211">
    <property type="entry name" value="Ribosomal protein S5 domain 2-like"/>
    <property type="match status" value="1"/>
</dbReference>
<name>A0ABS5XS41_9MICO</name>
<reference evidence="5 6" key="1">
    <citation type="submission" date="2021-03" db="EMBL/GenBank/DDBJ databases">
        <title>Microbacterium pauli sp. nov., isolated from microfiltered milk.</title>
        <authorList>
            <person name="Bellassi P."/>
            <person name="Fontana A."/>
            <person name="Callegari M.L."/>
            <person name="Lorenzo M."/>
            <person name="Cappa F."/>
        </authorList>
    </citation>
    <scope>NUCLEOTIDE SEQUENCE [LARGE SCALE GENOMIC DNA]</scope>
    <source>
        <strain evidence="5 6">DSM 18909</strain>
    </source>
</reference>
<evidence type="ECO:0000256" key="2">
    <source>
        <dbReference type="SAM" id="Phobius"/>
    </source>
</evidence>
<dbReference type="InterPro" id="IPR020568">
    <property type="entry name" value="Ribosomal_Su5_D2-typ_SF"/>
</dbReference>
<feature type="active site" evidence="1">
    <location>
        <position position="266"/>
    </location>
</feature>
<evidence type="ECO:0000259" key="4">
    <source>
        <dbReference type="PROSITE" id="PS51786"/>
    </source>
</evidence>
<dbReference type="Pfam" id="PF05362">
    <property type="entry name" value="Lon_C"/>
    <property type="match status" value="1"/>
</dbReference>
<evidence type="ECO:0000313" key="5">
    <source>
        <dbReference type="EMBL" id="MBT8797354.1"/>
    </source>
</evidence>
<dbReference type="InterPro" id="IPR014721">
    <property type="entry name" value="Ribsml_uS5_D2-typ_fold_subgr"/>
</dbReference>
<dbReference type="EC" id="3.4.21.53" evidence="1"/>
<keyword evidence="1" id="KW-0378">Hydrolase</keyword>
<sequence length="373" mass="39282">MALFDERVRIVPAPRRRASRTTSIGIWSLTVAIFALLALTLLPTSFVIQQPGPVFNTLGSVQNADGKEVPLISVDGAQTYPTSGALDLLTVQVVGSRERTPSWFELALAWFDRSRAVLPIDEVFPQGQSTEQRNQESAVMMVDSQKEATAAALTHLGYDVKPMVRVYSLTDDSAATGILQKDDVIRAANGQPVTDTDALRAIINAGGGAPVTLTVDRAGSSLTETVTPKKVESGGQTLWLIGVSTLHDYDFPIDVTIQLDNVGGPSAGMMFALGMIDTLTEGDLNGGQQVAGTGTIDSAGTVGPIGGIRQKMFGAVDAGARWFLAPEANCDEVVGHVPDGLRVFSVGTLDDSLTALQTIREGGDLDALPTCGS</sequence>
<keyword evidence="1" id="KW-0720">Serine protease</keyword>
<comment type="caution">
    <text evidence="5">The sequence shown here is derived from an EMBL/GenBank/DDBJ whole genome shotgun (WGS) entry which is preliminary data.</text>
</comment>
<dbReference type="InterPro" id="IPR041489">
    <property type="entry name" value="PDZ_6"/>
</dbReference>
<evidence type="ECO:0000313" key="6">
    <source>
        <dbReference type="Proteomes" id="UP000740605"/>
    </source>
</evidence>
<keyword evidence="6" id="KW-1185">Reference proteome</keyword>
<dbReference type="InterPro" id="IPR027065">
    <property type="entry name" value="Lon_Prtase"/>
</dbReference>
<feature type="transmembrane region" description="Helical" evidence="2">
    <location>
        <begin position="24"/>
        <end position="48"/>
    </location>
</feature>
<protein>
    <recommendedName>
        <fullName evidence="1">endopeptidase La</fullName>
        <ecNumber evidence="1">3.4.21.53</ecNumber>
    </recommendedName>
</protein>
<proteinExistence type="inferred from homology"/>
<dbReference type="Proteomes" id="UP000740605">
    <property type="component" value="Unassembled WGS sequence"/>
</dbReference>
<dbReference type="InterPro" id="IPR008269">
    <property type="entry name" value="Lon_proteolytic"/>
</dbReference>
<keyword evidence="1" id="KW-0645">Protease</keyword>
<keyword evidence="2" id="KW-1133">Transmembrane helix</keyword>
<comment type="similarity">
    <text evidence="1">Belongs to the peptidase S16 family.</text>
</comment>
<gene>
    <name evidence="5" type="ORF">J0P97_04615</name>
</gene>
<dbReference type="PANTHER" id="PTHR10046">
    <property type="entry name" value="ATP DEPENDENT LON PROTEASE FAMILY MEMBER"/>
    <property type="match status" value="1"/>
</dbReference>
<dbReference type="RefSeq" id="WP_215486595.1">
    <property type="nucleotide sequence ID" value="NZ_BAAAPJ010000003.1"/>
</dbReference>
<feature type="active site" evidence="1">
    <location>
        <position position="311"/>
    </location>
</feature>
<dbReference type="PROSITE" id="PS50106">
    <property type="entry name" value="PDZ"/>
    <property type="match status" value="1"/>
</dbReference>
<feature type="domain" description="Lon proteolytic" evidence="4">
    <location>
        <begin position="261"/>
        <end position="359"/>
    </location>
</feature>
<dbReference type="PROSITE" id="PS51786">
    <property type="entry name" value="LON_PROTEOLYTIC"/>
    <property type="match status" value="1"/>
</dbReference>
<dbReference type="Gene3D" id="3.30.230.10">
    <property type="match status" value="1"/>
</dbReference>
<dbReference type="Pfam" id="PF17820">
    <property type="entry name" value="PDZ_6"/>
    <property type="match status" value="1"/>
</dbReference>
<dbReference type="EMBL" id="JAFLHG010000003">
    <property type="protein sequence ID" value="MBT8797354.1"/>
    <property type="molecule type" value="Genomic_DNA"/>
</dbReference>
<organism evidence="5 6">
    <name type="scientific">Microbacterium flavum</name>
    <dbReference type="NCBI Taxonomy" id="415216"/>
    <lineage>
        <taxon>Bacteria</taxon>
        <taxon>Bacillati</taxon>
        <taxon>Actinomycetota</taxon>
        <taxon>Actinomycetes</taxon>
        <taxon>Micrococcales</taxon>
        <taxon>Microbacteriaceae</taxon>
        <taxon>Microbacterium</taxon>
    </lineage>
</organism>
<keyword evidence="2" id="KW-0472">Membrane</keyword>
<dbReference type="InterPro" id="IPR036034">
    <property type="entry name" value="PDZ_sf"/>
</dbReference>
<dbReference type="InterPro" id="IPR001478">
    <property type="entry name" value="PDZ"/>
</dbReference>
<comment type="catalytic activity">
    <reaction evidence="1">
        <text>Hydrolysis of proteins in presence of ATP.</text>
        <dbReference type="EC" id="3.4.21.53"/>
    </reaction>
</comment>
<keyword evidence="2" id="KW-0812">Transmembrane</keyword>